<evidence type="ECO:0000256" key="1">
    <source>
        <dbReference type="ARBA" id="ARBA00004167"/>
    </source>
</evidence>
<evidence type="ECO:0000256" key="7">
    <source>
        <dbReference type="ARBA" id="ARBA00022729"/>
    </source>
</evidence>
<dbReference type="SUPFAM" id="SSF53756">
    <property type="entry name" value="UDP-Glycosyltransferase/glycogen phosphorylase"/>
    <property type="match status" value="1"/>
</dbReference>
<proteinExistence type="inferred from homology"/>
<sequence length="681" mass="76593">MCQLLLLFLLFALQFVDSAKVILTVMDQGRSHASSITPFMHRLQKDNHTTVLEFTSYHDDIDFGIEERFINMSGYQNEFQSPDFFKIAFEGEFNFLHQPVPYMFGSISCDRVLKFRRERFFEILNEDWDLFLSDSLFAVCGYGMAQLSGKHHVLMHSSDVESSHGSYKGFHRNYAITVPNFLPYSMPDFTVQSYIHRAYSTLDWFGGMFMTVVASGIPMKWALRSVIGFPYFSFYDYVRTSTFSFTDMPEALYPPGARTNDFFSYGSYCSPVKGGLNDEFSSFVNDPNSKGTILVAFGTLIDWRHAPVEKLRIFVNTLNQLKEYRVIWSMKGDRPAELLDHVKTSSWIPQNALLHHNKTKLFVSHGGLKSVKEAACSATPSIFLPMFGEQMRNAWLAKTQGFARILNKFHLSVEYFERNIREVLDHPDYQLNADKLFSRFLDQPIPTLDEAAHKFNRHGPYNPQPHIPNNNLAIGYPTAYGLYAGRGYGNNNWNNGWNEGGGNLPPNAGTGFGSPLRCLNGGAHIGQCRLDKDSICVALGGSCIHGACCTTPFVSIMGVASTVKPDVIEGDATRKTRKITRQTTTTTHAPDDDEGDDVIDSKEMAEWNRLVESYRTSTQPSTTTTTQAVTVTPVDEEEGEGESDNKMCDSGLKPVGPCTDDSDCPTLHQCENEKCCYLVIS</sequence>
<dbReference type="PANTHER" id="PTHR48043:SF62">
    <property type="entry name" value="GLUCURONOSYLTRANSFERASE"/>
    <property type="match status" value="1"/>
</dbReference>
<dbReference type="EC" id="2.4.1.17" evidence="3"/>
<dbReference type="PANTHER" id="PTHR48043">
    <property type="entry name" value="EG:EG0003.4 PROTEIN-RELATED"/>
    <property type="match status" value="1"/>
</dbReference>
<keyword evidence="8" id="KW-1133">Transmembrane helix</keyword>
<dbReference type="InterPro" id="IPR050271">
    <property type="entry name" value="UDP-glycosyltransferase"/>
</dbReference>
<dbReference type="CDD" id="cd03784">
    <property type="entry name" value="GT1_Gtf-like"/>
    <property type="match status" value="1"/>
</dbReference>
<evidence type="ECO:0000313" key="14">
    <source>
        <dbReference type="EMBL" id="CAB3396745.1"/>
    </source>
</evidence>
<keyword evidence="5" id="KW-0808">Transferase</keyword>
<organism evidence="14 15">
    <name type="scientific">Caenorhabditis bovis</name>
    <dbReference type="NCBI Taxonomy" id="2654633"/>
    <lineage>
        <taxon>Eukaryota</taxon>
        <taxon>Metazoa</taxon>
        <taxon>Ecdysozoa</taxon>
        <taxon>Nematoda</taxon>
        <taxon>Chromadorea</taxon>
        <taxon>Rhabditida</taxon>
        <taxon>Rhabditina</taxon>
        <taxon>Rhabditomorpha</taxon>
        <taxon>Rhabditoidea</taxon>
        <taxon>Rhabditidae</taxon>
        <taxon>Peloderinae</taxon>
        <taxon>Caenorhabditis</taxon>
    </lineage>
</organism>
<evidence type="ECO:0000256" key="6">
    <source>
        <dbReference type="ARBA" id="ARBA00022692"/>
    </source>
</evidence>
<evidence type="ECO:0000256" key="2">
    <source>
        <dbReference type="ARBA" id="ARBA00009995"/>
    </source>
</evidence>
<evidence type="ECO:0000256" key="4">
    <source>
        <dbReference type="ARBA" id="ARBA00022676"/>
    </source>
</evidence>
<feature type="signal peptide" evidence="13">
    <location>
        <begin position="1"/>
        <end position="18"/>
    </location>
</feature>
<evidence type="ECO:0000256" key="5">
    <source>
        <dbReference type="ARBA" id="ARBA00022679"/>
    </source>
</evidence>
<dbReference type="GO" id="GO:0016020">
    <property type="term" value="C:membrane"/>
    <property type="evidence" value="ECO:0007669"/>
    <property type="project" value="UniProtKB-SubCell"/>
</dbReference>
<dbReference type="EMBL" id="CADEPM010000001">
    <property type="protein sequence ID" value="CAB3396745.1"/>
    <property type="molecule type" value="Genomic_DNA"/>
</dbReference>
<comment type="subcellular location">
    <subcellularLocation>
        <location evidence="1">Membrane</location>
        <topology evidence="1">Single-pass membrane protein</topology>
    </subcellularLocation>
</comment>
<gene>
    <name evidence="14" type="ORF">CBOVIS_LOCUS258</name>
</gene>
<evidence type="ECO:0000313" key="15">
    <source>
        <dbReference type="Proteomes" id="UP000494206"/>
    </source>
</evidence>
<dbReference type="GO" id="GO:0015020">
    <property type="term" value="F:glucuronosyltransferase activity"/>
    <property type="evidence" value="ECO:0007669"/>
    <property type="project" value="UniProtKB-EC"/>
</dbReference>
<evidence type="ECO:0000256" key="11">
    <source>
        <dbReference type="ARBA" id="ARBA00047475"/>
    </source>
</evidence>
<evidence type="ECO:0000256" key="9">
    <source>
        <dbReference type="ARBA" id="ARBA00023136"/>
    </source>
</evidence>
<comment type="caution">
    <text evidence="14">The sequence shown here is derived from an EMBL/GenBank/DDBJ whole genome shotgun (WGS) entry which is preliminary data.</text>
</comment>
<evidence type="ECO:0000256" key="8">
    <source>
        <dbReference type="ARBA" id="ARBA00022989"/>
    </source>
</evidence>
<comment type="similarity">
    <text evidence="2">Belongs to the UDP-glycosyltransferase family.</text>
</comment>
<feature type="compositionally biased region" description="Low complexity" evidence="12">
    <location>
        <begin position="616"/>
        <end position="633"/>
    </location>
</feature>
<dbReference type="OrthoDB" id="5835829at2759"/>
<keyword evidence="9" id="KW-0472">Membrane</keyword>
<keyword evidence="15" id="KW-1185">Reference proteome</keyword>
<dbReference type="InterPro" id="IPR002213">
    <property type="entry name" value="UDP_glucos_trans"/>
</dbReference>
<dbReference type="Proteomes" id="UP000494206">
    <property type="component" value="Unassembled WGS sequence"/>
</dbReference>
<feature type="region of interest" description="Disordered" evidence="12">
    <location>
        <begin position="574"/>
        <end position="598"/>
    </location>
</feature>
<dbReference type="Pfam" id="PF00201">
    <property type="entry name" value="UDPGT"/>
    <property type="match status" value="1"/>
</dbReference>
<reference evidence="14 15" key="1">
    <citation type="submission" date="2020-04" db="EMBL/GenBank/DDBJ databases">
        <authorList>
            <person name="Laetsch R D."/>
            <person name="Stevens L."/>
            <person name="Kumar S."/>
            <person name="Blaxter L. M."/>
        </authorList>
    </citation>
    <scope>NUCLEOTIDE SEQUENCE [LARGE SCALE GENOMIC DNA]</scope>
</reference>
<evidence type="ECO:0000256" key="3">
    <source>
        <dbReference type="ARBA" id="ARBA00012544"/>
    </source>
</evidence>
<protein>
    <recommendedName>
        <fullName evidence="3">glucuronosyltransferase</fullName>
        <ecNumber evidence="3">2.4.1.17</ecNumber>
    </recommendedName>
</protein>
<feature type="region of interest" description="Disordered" evidence="12">
    <location>
        <begin position="614"/>
        <end position="648"/>
    </location>
</feature>
<evidence type="ECO:0000256" key="10">
    <source>
        <dbReference type="ARBA" id="ARBA00023180"/>
    </source>
</evidence>
<feature type="chain" id="PRO_5035842213" description="glucuronosyltransferase" evidence="13">
    <location>
        <begin position="19"/>
        <end position="681"/>
    </location>
</feature>
<keyword evidence="6" id="KW-0812">Transmembrane</keyword>
<dbReference type="FunFam" id="3.40.50.2000:FF:000118">
    <property type="entry name" value="UDP-glucuronosyltransferase"/>
    <property type="match status" value="1"/>
</dbReference>
<keyword evidence="7 13" id="KW-0732">Signal</keyword>
<name>A0A8S1E5J8_9PELO</name>
<evidence type="ECO:0000256" key="12">
    <source>
        <dbReference type="SAM" id="MobiDB-lite"/>
    </source>
</evidence>
<comment type="catalytic activity">
    <reaction evidence="11">
        <text>glucuronate acceptor + UDP-alpha-D-glucuronate = acceptor beta-D-glucuronoside + UDP + H(+)</text>
        <dbReference type="Rhea" id="RHEA:21032"/>
        <dbReference type="ChEBI" id="CHEBI:15378"/>
        <dbReference type="ChEBI" id="CHEBI:58052"/>
        <dbReference type="ChEBI" id="CHEBI:58223"/>
        <dbReference type="ChEBI" id="CHEBI:132367"/>
        <dbReference type="ChEBI" id="CHEBI:132368"/>
        <dbReference type="EC" id="2.4.1.17"/>
    </reaction>
</comment>
<dbReference type="Gene3D" id="3.40.50.2000">
    <property type="entry name" value="Glycogen Phosphorylase B"/>
    <property type="match status" value="1"/>
</dbReference>
<evidence type="ECO:0000256" key="13">
    <source>
        <dbReference type="SAM" id="SignalP"/>
    </source>
</evidence>
<keyword evidence="4" id="KW-0328">Glycosyltransferase</keyword>
<dbReference type="SMART" id="SM00289">
    <property type="entry name" value="WR1"/>
    <property type="match status" value="2"/>
</dbReference>
<dbReference type="InterPro" id="IPR006150">
    <property type="entry name" value="Cys_repeat_1"/>
</dbReference>
<keyword evidence="10" id="KW-0325">Glycoprotein</keyword>
<dbReference type="AlphaFoldDB" id="A0A8S1E5J8"/>
<accession>A0A8S1E5J8</accession>